<reference evidence="2" key="1">
    <citation type="submission" date="2023-03" db="EMBL/GenBank/DDBJ databases">
        <title>Massive genome expansion in bonnet fungi (Mycena s.s.) driven by repeated elements and novel gene families across ecological guilds.</title>
        <authorList>
            <consortium name="Lawrence Berkeley National Laboratory"/>
            <person name="Harder C.B."/>
            <person name="Miyauchi S."/>
            <person name="Viragh M."/>
            <person name="Kuo A."/>
            <person name="Thoen E."/>
            <person name="Andreopoulos B."/>
            <person name="Lu D."/>
            <person name="Skrede I."/>
            <person name="Drula E."/>
            <person name="Henrissat B."/>
            <person name="Morin E."/>
            <person name="Kohler A."/>
            <person name="Barry K."/>
            <person name="LaButti K."/>
            <person name="Morin E."/>
            <person name="Salamov A."/>
            <person name="Lipzen A."/>
            <person name="Mereny Z."/>
            <person name="Hegedus B."/>
            <person name="Baldrian P."/>
            <person name="Stursova M."/>
            <person name="Weitz H."/>
            <person name="Taylor A."/>
            <person name="Grigoriev I.V."/>
            <person name="Nagy L.G."/>
            <person name="Martin F."/>
            <person name="Kauserud H."/>
        </authorList>
    </citation>
    <scope>NUCLEOTIDE SEQUENCE</scope>
    <source>
        <strain evidence="2">CBHHK067</strain>
    </source>
</reference>
<comment type="caution">
    <text evidence="2">The sequence shown here is derived from an EMBL/GenBank/DDBJ whole genome shotgun (WGS) entry which is preliminary data.</text>
</comment>
<organism evidence="2 3">
    <name type="scientific">Mycena rosella</name>
    <name type="common">Pink bonnet</name>
    <name type="synonym">Agaricus rosellus</name>
    <dbReference type="NCBI Taxonomy" id="1033263"/>
    <lineage>
        <taxon>Eukaryota</taxon>
        <taxon>Fungi</taxon>
        <taxon>Dikarya</taxon>
        <taxon>Basidiomycota</taxon>
        <taxon>Agaricomycotina</taxon>
        <taxon>Agaricomycetes</taxon>
        <taxon>Agaricomycetidae</taxon>
        <taxon>Agaricales</taxon>
        <taxon>Marasmiineae</taxon>
        <taxon>Mycenaceae</taxon>
        <taxon>Mycena</taxon>
    </lineage>
</organism>
<dbReference type="AlphaFoldDB" id="A0AAD7DQ51"/>
<feature type="compositionally biased region" description="Basic and acidic residues" evidence="1">
    <location>
        <begin position="180"/>
        <end position="230"/>
    </location>
</feature>
<name>A0AAD7DQ51_MYCRO</name>
<sequence>MRPPTPQNTTRVRRNIDRWKTNQQTKNNHRRKRKADQQQGTRTGCKPRITDPRGERNQTNQTHKQRAAKTKARTKKNRTKKDNLPKPNKRCHAARAVLVLALRTAKRQRGGSARPFVRLVGRVEKNQRALEPRAETDSAAHEVAKKPRISLSASRRRPKRLEGRRNGAGKGARNGSAVADVREAETQEGRGLEKREEKRQARGDESARKEDRRGRRLNRDGNREEERNTLCDEGVQRLAGVEEGADTVGGKDVRRGLAQEVGVAEDGVQGAQHREGHPGSGSRQRAAVRQ</sequence>
<accession>A0AAD7DQ51</accession>
<dbReference type="Proteomes" id="UP001221757">
    <property type="component" value="Unassembled WGS sequence"/>
</dbReference>
<proteinExistence type="predicted"/>
<evidence type="ECO:0000256" key="1">
    <source>
        <dbReference type="SAM" id="MobiDB-lite"/>
    </source>
</evidence>
<evidence type="ECO:0000313" key="3">
    <source>
        <dbReference type="Proteomes" id="UP001221757"/>
    </source>
</evidence>
<dbReference type="EMBL" id="JARKIE010000040">
    <property type="protein sequence ID" value="KAJ7694890.1"/>
    <property type="molecule type" value="Genomic_DNA"/>
</dbReference>
<keyword evidence="3" id="KW-1185">Reference proteome</keyword>
<feature type="compositionally biased region" description="Basic residues" evidence="1">
    <location>
        <begin position="63"/>
        <end position="79"/>
    </location>
</feature>
<gene>
    <name evidence="2" type="ORF">B0H17DRAFT_1274407</name>
</gene>
<protein>
    <submittedName>
        <fullName evidence="2">Uncharacterized protein</fullName>
    </submittedName>
</protein>
<feature type="compositionally biased region" description="Basic and acidic residues" evidence="1">
    <location>
        <begin position="130"/>
        <end position="145"/>
    </location>
</feature>
<feature type="region of interest" description="Disordered" evidence="1">
    <location>
        <begin position="130"/>
        <end position="290"/>
    </location>
</feature>
<evidence type="ECO:0000313" key="2">
    <source>
        <dbReference type="EMBL" id="KAJ7694890.1"/>
    </source>
</evidence>
<feature type="region of interest" description="Disordered" evidence="1">
    <location>
        <begin position="1"/>
        <end position="91"/>
    </location>
</feature>